<proteinExistence type="predicted"/>
<gene>
    <name evidence="1" type="ORF">ElP_26000</name>
</gene>
<protein>
    <submittedName>
        <fullName evidence="1">Uncharacterized protein</fullName>
    </submittedName>
</protein>
<dbReference type="KEGG" id="tpla:ElP_26000"/>
<dbReference type="Proteomes" id="UP000317835">
    <property type="component" value="Chromosome"/>
</dbReference>
<keyword evidence="2" id="KW-1185">Reference proteome</keyword>
<dbReference type="AlphaFoldDB" id="A0A518H1J3"/>
<accession>A0A518H1J3</accession>
<sequence length="70" mass="7542">MNPRKNLTPAREDVLRPSRPSPAFAIAFAVWIDPEALAGLGVFLRSLGEFLGDLAKFIGPFVIAGLASQF</sequence>
<evidence type="ECO:0000313" key="2">
    <source>
        <dbReference type="Proteomes" id="UP000317835"/>
    </source>
</evidence>
<organism evidence="1 2">
    <name type="scientific">Tautonia plasticadhaerens</name>
    <dbReference type="NCBI Taxonomy" id="2527974"/>
    <lineage>
        <taxon>Bacteria</taxon>
        <taxon>Pseudomonadati</taxon>
        <taxon>Planctomycetota</taxon>
        <taxon>Planctomycetia</taxon>
        <taxon>Isosphaerales</taxon>
        <taxon>Isosphaeraceae</taxon>
        <taxon>Tautonia</taxon>
    </lineage>
</organism>
<reference evidence="1 2" key="1">
    <citation type="submission" date="2019-02" db="EMBL/GenBank/DDBJ databases">
        <title>Deep-cultivation of Planctomycetes and their phenomic and genomic characterization uncovers novel biology.</title>
        <authorList>
            <person name="Wiegand S."/>
            <person name="Jogler M."/>
            <person name="Boedeker C."/>
            <person name="Pinto D."/>
            <person name="Vollmers J."/>
            <person name="Rivas-Marin E."/>
            <person name="Kohn T."/>
            <person name="Peeters S.H."/>
            <person name="Heuer A."/>
            <person name="Rast P."/>
            <person name="Oberbeckmann S."/>
            <person name="Bunk B."/>
            <person name="Jeske O."/>
            <person name="Meyerdierks A."/>
            <person name="Storesund J.E."/>
            <person name="Kallscheuer N."/>
            <person name="Luecker S."/>
            <person name="Lage O.M."/>
            <person name="Pohl T."/>
            <person name="Merkel B.J."/>
            <person name="Hornburger P."/>
            <person name="Mueller R.-W."/>
            <person name="Bruemmer F."/>
            <person name="Labrenz M."/>
            <person name="Spormann A.M."/>
            <person name="Op den Camp H."/>
            <person name="Overmann J."/>
            <person name="Amann R."/>
            <person name="Jetten M.S.M."/>
            <person name="Mascher T."/>
            <person name="Medema M.H."/>
            <person name="Devos D.P."/>
            <person name="Kaster A.-K."/>
            <person name="Ovreas L."/>
            <person name="Rohde M."/>
            <person name="Galperin M.Y."/>
            <person name="Jogler C."/>
        </authorList>
    </citation>
    <scope>NUCLEOTIDE SEQUENCE [LARGE SCALE GENOMIC DNA]</scope>
    <source>
        <strain evidence="1 2">ElP</strain>
    </source>
</reference>
<evidence type="ECO:0000313" key="1">
    <source>
        <dbReference type="EMBL" id="QDV34706.1"/>
    </source>
</evidence>
<dbReference type="EMBL" id="CP036426">
    <property type="protein sequence ID" value="QDV34706.1"/>
    <property type="molecule type" value="Genomic_DNA"/>
</dbReference>
<name>A0A518H1J3_9BACT</name>